<reference evidence="5" key="1">
    <citation type="submission" date="2016-10" db="EMBL/GenBank/DDBJ databases">
        <authorList>
            <person name="Varghese N."/>
            <person name="Submissions S."/>
        </authorList>
    </citation>
    <scope>NUCLEOTIDE SEQUENCE [LARGE SCALE GENOMIC DNA]</scope>
    <source>
        <strain evidence="5">CGMCC 1.7061</strain>
    </source>
</reference>
<name>A0A1I4M8L4_9GAMM</name>
<gene>
    <name evidence="4" type="ORF">SAMN04487963_0922</name>
</gene>
<dbReference type="EMBL" id="FOUE01000001">
    <property type="protein sequence ID" value="SFL99608.1"/>
    <property type="molecule type" value="Genomic_DNA"/>
</dbReference>
<accession>A0A1I4M8L4</accession>
<dbReference type="InterPro" id="IPR001638">
    <property type="entry name" value="Solute-binding_3/MltF_N"/>
</dbReference>
<dbReference type="PANTHER" id="PTHR35936">
    <property type="entry name" value="MEMBRANE-BOUND LYTIC MUREIN TRANSGLYCOSYLASE F"/>
    <property type="match status" value="1"/>
</dbReference>
<evidence type="ECO:0000313" key="5">
    <source>
        <dbReference type="Proteomes" id="UP000198519"/>
    </source>
</evidence>
<evidence type="ECO:0000256" key="2">
    <source>
        <dbReference type="ARBA" id="ARBA00022729"/>
    </source>
</evidence>
<sequence>MRGLILILGSLMVSLCLAGETVRVGINHAPPYRVVDGDQISGFYVEVFEAIAHRMDWEVQYVEAPFRRILRLMESGEVDVMLGPLRTAERERYMEYLVDAFPPERRLFFYQRPENEILSYHDLRQKRIGVLRGSHYFPAFDDDTGLIKEAGIRYENLVRMLDRDYVDVVIAPELVGLYTLRQENVEAQVSPFFVPGERSWIAVSRKSALMHYQEAIRQSMADIQTQRIYDGLLLEYLQRTTDEE</sequence>
<organism evidence="4 5">
    <name type="scientific">Marinobacter zhejiangensis</name>
    <dbReference type="NCBI Taxonomy" id="488535"/>
    <lineage>
        <taxon>Bacteria</taxon>
        <taxon>Pseudomonadati</taxon>
        <taxon>Pseudomonadota</taxon>
        <taxon>Gammaproteobacteria</taxon>
        <taxon>Pseudomonadales</taxon>
        <taxon>Marinobacteraceae</taxon>
        <taxon>Marinobacter</taxon>
    </lineage>
</organism>
<keyword evidence="5" id="KW-1185">Reference proteome</keyword>
<comment type="similarity">
    <text evidence="1">Belongs to the bacterial solute-binding protein 3 family.</text>
</comment>
<evidence type="ECO:0000313" key="4">
    <source>
        <dbReference type="EMBL" id="SFL99608.1"/>
    </source>
</evidence>
<dbReference type="AlphaFoldDB" id="A0A1I4M8L4"/>
<protein>
    <submittedName>
        <fullName evidence="4">Amino acid ABC transporter substrate-binding protein, PAAT family (TC 3.A.1.3.-)</fullName>
    </submittedName>
</protein>
<dbReference type="SUPFAM" id="SSF53850">
    <property type="entry name" value="Periplasmic binding protein-like II"/>
    <property type="match status" value="1"/>
</dbReference>
<dbReference type="Gene3D" id="3.40.190.10">
    <property type="entry name" value="Periplasmic binding protein-like II"/>
    <property type="match status" value="2"/>
</dbReference>
<dbReference type="PANTHER" id="PTHR35936:SF25">
    <property type="entry name" value="ABC TRANSPORTER SUBSTRATE-BINDING PROTEIN"/>
    <property type="match status" value="1"/>
</dbReference>
<dbReference type="RefSeq" id="WP_245749868.1">
    <property type="nucleotide sequence ID" value="NZ_FOUE01000001.1"/>
</dbReference>
<evidence type="ECO:0000256" key="1">
    <source>
        <dbReference type="ARBA" id="ARBA00010333"/>
    </source>
</evidence>
<dbReference type="Proteomes" id="UP000198519">
    <property type="component" value="Unassembled WGS sequence"/>
</dbReference>
<dbReference type="SMART" id="SM00062">
    <property type="entry name" value="PBPb"/>
    <property type="match status" value="1"/>
</dbReference>
<feature type="domain" description="Solute-binding protein family 3/N-terminal" evidence="3">
    <location>
        <begin position="21"/>
        <end position="240"/>
    </location>
</feature>
<proteinExistence type="inferred from homology"/>
<evidence type="ECO:0000259" key="3">
    <source>
        <dbReference type="SMART" id="SM00062"/>
    </source>
</evidence>
<keyword evidence="2" id="KW-0732">Signal</keyword>
<dbReference type="Pfam" id="PF00497">
    <property type="entry name" value="SBP_bac_3"/>
    <property type="match status" value="1"/>
</dbReference>
<dbReference type="STRING" id="488535.SAMN04487963_0922"/>